<protein>
    <recommendedName>
        <fullName evidence="1">DSBA-like thioredoxin domain-containing protein</fullName>
    </recommendedName>
</protein>
<dbReference type="Pfam" id="PF01323">
    <property type="entry name" value="DSBA"/>
    <property type="match status" value="1"/>
</dbReference>
<evidence type="ECO:0000259" key="1">
    <source>
        <dbReference type="Pfam" id="PF01323"/>
    </source>
</evidence>
<dbReference type="GO" id="GO:0016491">
    <property type="term" value="F:oxidoreductase activity"/>
    <property type="evidence" value="ECO:0007669"/>
    <property type="project" value="InterPro"/>
</dbReference>
<comment type="caution">
    <text evidence="2">The sequence shown here is derived from an EMBL/GenBank/DDBJ whole genome shotgun (WGS) entry which is preliminary data.</text>
</comment>
<feature type="non-terminal residue" evidence="2">
    <location>
        <position position="38"/>
    </location>
</feature>
<dbReference type="EMBL" id="JAAHTE010000830">
    <property type="protein sequence ID" value="NEU03098.1"/>
    <property type="molecule type" value="Genomic_DNA"/>
</dbReference>
<feature type="domain" description="DSBA-like thioredoxin" evidence="1">
    <location>
        <begin position="5"/>
        <end position="38"/>
    </location>
</feature>
<dbReference type="SUPFAM" id="SSF52833">
    <property type="entry name" value="Thioredoxin-like"/>
    <property type="match status" value="1"/>
</dbReference>
<organism evidence="2">
    <name type="scientific">Escherichia coli</name>
    <dbReference type="NCBI Taxonomy" id="562"/>
    <lineage>
        <taxon>Bacteria</taxon>
        <taxon>Pseudomonadati</taxon>
        <taxon>Pseudomonadota</taxon>
        <taxon>Gammaproteobacteria</taxon>
        <taxon>Enterobacterales</taxon>
        <taxon>Enterobacteriaceae</taxon>
        <taxon>Escherichia</taxon>
    </lineage>
</organism>
<evidence type="ECO:0000313" key="2">
    <source>
        <dbReference type="EMBL" id="NEU03098.1"/>
    </source>
</evidence>
<dbReference type="InterPro" id="IPR001853">
    <property type="entry name" value="DSBA-like_thioredoxin_dom"/>
</dbReference>
<dbReference type="Gene3D" id="3.40.30.10">
    <property type="entry name" value="Glutaredoxin"/>
    <property type="match status" value="1"/>
</dbReference>
<accession>A0A6D1A8J8</accession>
<dbReference type="AlphaFoldDB" id="A0A6D1A8J8"/>
<proteinExistence type="predicted"/>
<name>A0A6D1A8J8_ECOLX</name>
<reference evidence="2" key="1">
    <citation type="submission" date="2020-02" db="EMBL/GenBank/DDBJ databases">
        <title>Investigating the Use of Bacteriophages as New Decolonization Strategy for Intestinal Carriage of CTX-M-15-producing ST131 Escherichia coli: an In Vitro Continuous Culture System Model.</title>
        <authorList>
            <person name="Bernasconi O.J."/>
            <person name="Campos-Madueno E.I."/>
            <person name="Dona V."/>
            <person name="Perreten V."/>
            <person name="Carattoli A."/>
            <person name="Endimiani A."/>
        </authorList>
    </citation>
    <scope>NUCLEOTIDE SEQUENCE</scope>
    <source>
        <strain evidence="2">4901.28</strain>
    </source>
</reference>
<dbReference type="InterPro" id="IPR036249">
    <property type="entry name" value="Thioredoxin-like_sf"/>
</dbReference>
<sequence>MTVHIKVYSDYVCPFCFVGKAAFEEAIKGKDVEVEWMP</sequence>
<gene>
    <name evidence="2" type="ORF">G3563_29650</name>
</gene>